<evidence type="ECO:0000313" key="6">
    <source>
        <dbReference type="Proteomes" id="UP000596660"/>
    </source>
</evidence>
<dbReference type="GO" id="GO:0046872">
    <property type="term" value="F:metal ion binding"/>
    <property type="evidence" value="ECO:0007669"/>
    <property type="project" value="UniProtKB-KW"/>
</dbReference>
<dbReference type="InterPro" id="IPR005299">
    <property type="entry name" value="MeTrfase_7"/>
</dbReference>
<keyword evidence="6" id="KW-1185">Reference proteome</keyword>
<dbReference type="GO" id="GO:0008168">
    <property type="term" value="F:methyltransferase activity"/>
    <property type="evidence" value="ECO:0007669"/>
    <property type="project" value="UniProtKB-KW"/>
</dbReference>
<dbReference type="Pfam" id="PF03492">
    <property type="entry name" value="Methyltransf_7"/>
    <property type="match status" value="2"/>
</dbReference>
<keyword evidence="2" id="KW-0808">Transferase</keyword>
<dbReference type="GeneID" id="110716899"/>
<dbReference type="GO" id="GO:0032259">
    <property type="term" value="P:methylation"/>
    <property type="evidence" value="ECO:0007669"/>
    <property type="project" value="UniProtKB-KW"/>
</dbReference>
<proteinExistence type="predicted"/>
<dbReference type="SMR" id="A0A803MD30"/>
<gene>
    <name evidence="5" type="primary">LOC110716899</name>
</gene>
<dbReference type="InterPro" id="IPR042086">
    <property type="entry name" value="MeTrfase_capping"/>
</dbReference>
<name>A0A803MD30_CHEQI</name>
<keyword evidence="1" id="KW-0489">Methyltransferase</keyword>
<accession>A0A803MD30</accession>
<dbReference type="AlphaFoldDB" id="A0A803MD30"/>
<evidence type="ECO:0000256" key="4">
    <source>
        <dbReference type="ARBA" id="ARBA00022842"/>
    </source>
</evidence>
<dbReference type="Gene3D" id="1.10.1200.270">
    <property type="entry name" value="Methyltransferase, alpha-helical capping domain"/>
    <property type="match status" value="1"/>
</dbReference>
<dbReference type="SUPFAM" id="SSF53335">
    <property type="entry name" value="S-adenosyl-L-methionine-dependent methyltransferases"/>
    <property type="match status" value="1"/>
</dbReference>
<dbReference type="Gramene" id="AUR62027373-RA">
    <property type="protein sequence ID" value="AUR62027373-RA:cds"/>
    <property type="gene ID" value="AUR62027373"/>
</dbReference>
<dbReference type="PANTHER" id="PTHR31009">
    <property type="entry name" value="S-ADENOSYL-L-METHIONINE:CARBOXYL METHYLTRANSFERASE FAMILY PROTEIN"/>
    <property type="match status" value="1"/>
</dbReference>
<sequence length="297" mass="33757">MDLQLNRTNGSPHQELSYAQNSAIQANSISKTLHITKDALEGLYSTMKPKCVTIAELGCAYGPNTLMIVPELIRVTIEKFKEKEVPKMHVPDDLFDKDGASLLKGYMYIVETSPPEACIAYQKQFATDFTAFLKCPGEEVIEGGRMIINIMLTSETHGPHQFWIIKLMNMVIHDMLKEGLVDEEKANNFNMPFYPPTVDEVNKLVVDQGSFFIDKHETFSVLWDVPMLELRDGIDELKRARFVAGPAIAVAEYMISENFGEGVAKEFFRRFIELVRKFLSAGDKFYTFHQVVSLIRK</sequence>
<dbReference type="Proteomes" id="UP000596660">
    <property type="component" value="Unplaced"/>
</dbReference>
<dbReference type="KEGG" id="cqi:110716899"/>
<evidence type="ECO:0000256" key="1">
    <source>
        <dbReference type="ARBA" id="ARBA00022603"/>
    </source>
</evidence>
<protein>
    <submittedName>
        <fullName evidence="5">Uncharacterized protein</fullName>
    </submittedName>
</protein>
<dbReference type="OrthoDB" id="1523883at2759"/>
<dbReference type="Gene3D" id="3.40.50.150">
    <property type="entry name" value="Vaccinia Virus protein VP39"/>
    <property type="match status" value="2"/>
</dbReference>
<dbReference type="RefSeq" id="XP_021751244.1">
    <property type="nucleotide sequence ID" value="XM_021895552.1"/>
</dbReference>
<evidence type="ECO:0000256" key="2">
    <source>
        <dbReference type="ARBA" id="ARBA00022679"/>
    </source>
</evidence>
<dbReference type="InterPro" id="IPR029063">
    <property type="entry name" value="SAM-dependent_MTases_sf"/>
</dbReference>
<keyword evidence="3" id="KW-0479">Metal-binding</keyword>
<organism evidence="5 6">
    <name type="scientific">Chenopodium quinoa</name>
    <name type="common">Quinoa</name>
    <dbReference type="NCBI Taxonomy" id="63459"/>
    <lineage>
        <taxon>Eukaryota</taxon>
        <taxon>Viridiplantae</taxon>
        <taxon>Streptophyta</taxon>
        <taxon>Embryophyta</taxon>
        <taxon>Tracheophyta</taxon>
        <taxon>Spermatophyta</taxon>
        <taxon>Magnoliopsida</taxon>
        <taxon>eudicotyledons</taxon>
        <taxon>Gunneridae</taxon>
        <taxon>Pentapetalae</taxon>
        <taxon>Caryophyllales</taxon>
        <taxon>Chenopodiaceae</taxon>
        <taxon>Chenopodioideae</taxon>
        <taxon>Atripliceae</taxon>
        <taxon>Chenopodium</taxon>
    </lineage>
</organism>
<dbReference type="EnsemblPlants" id="AUR62027373-RA">
    <property type="protein sequence ID" value="AUR62027373-RA:cds"/>
    <property type="gene ID" value="AUR62027373"/>
</dbReference>
<evidence type="ECO:0000313" key="5">
    <source>
        <dbReference type="EnsemblPlants" id="AUR62027373-RA:cds"/>
    </source>
</evidence>
<evidence type="ECO:0000256" key="3">
    <source>
        <dbReference type="ARBA" id="ARBA00022723"/>
    </source>
</evidence>
<keyword evidence="4" id="KW-0460">Magnesium</keyword>
<reference evidence="5" key="1">
    <citation type="journal article" date="2017" name="Nature">
        <title>The genome of Chenopodium quinoa.</title>
        <authorList>
            <person name="Jarvis D.E."/>
            <person name="Ho Y.S."/>
            <person name="Lightfoot D.J."/>
            <person name="Schmoeckel S.M."/>
            <person name="Li B."/>
            <person name="Borm T.J.A."/>
            <person name="Ohyanagi H."/>
            <person name="Mineta K."/>
            <person name="Michell C.T."/>
            <person name="Saber N."/>
            <person name="Kharbatia N.M."/>
            <person name="Rupper R.R."/>
            <person name="Sharp A.R."/>
            <person name="Dally N."/>
            <person name="Boughton B.A."/>
            <person name="Woo Y.H."/>
            <person name="Gao G."/>
            <person name="Schijlen E.G.W.M."/>
            <person name="Guo X."/>
            <person name="Momin A.A."/>
            <person name="Negrao S."/>
            <person name="Al-Babili S."/>
            <person name="Gehring C."/>
            <person name="Roessner U."/>
            <person name="Jung C."/>
            <person name="Murphy K."/>
            <person name="Arold S.T."/>
            <person name="Gojobori T."/>
            <person name="van der Linden C.G."/>
            <person name="van Loo E.N."/>
            <person name="Jellen E.N."/>
            <person name="Maughan P.J."/>
            <person name="Tester M."/>
        </authorList>
    </citation>
    <scope>NUCLEOTIDE SEQUENCE [LARGE SCALE GENOMIC DNA]</scope>
    <source>
        <strain evidence="5">cv. PI 614886</strain>
    </source>
</reference>
<reference evidence="5" key="2">
    <citation type="submission" date="2021-03" db="UniProtKB">
        <authorList>
            <consortium name="EnsemblPlants"/>
        </authorList>
    </citation>
    <scope>IDENTIFICATION</scope>
</reference>